<dbReference type="InterPro" id="IPR039052">
    <property type="entry name" value="Antitox_PemI-like"/>
</dbReference>
<feature type="domain" description="SpoVT-AbrB" evidence="1">
    <location>
        <begin position="7"/>
        <end position="50"/>
    </location>
</feature>
<reference evidence="2 3" key="1">
    <citation type="submission" date="2020-10" db="EMBL/GenBank/DDBJ databases">
        <authorList>
            <person name="Castelo-Branco R."/>
            <person name="Eusebio N."/>
            <person name="Adriana R."/>
            <person name="Vieira A."/>
            <person name="Brugerolle De Fraissinette N."/>
            <person name="Rezende De Castro R."/>
            <person name="Schneider M.P."/>
            <person name="Vasconcelos V."/>
            <person name="Leao P.N."/>
        </authorList>
    </citation>
    <scope>NUCLEOTIDE SEQUENCE [LARGE SCALE GENOMIC DNA]</scope>
    <source>
        <strain evidence="2 3">LEGE 00031</strain>
    </source>
</reference>
<dbReference type="Pfam" id="PF04014">
    <property type="entry name" value="MazE_antitoxin"/>
    <property type="match status" value="1"/>
</dbReference>
<proteinExistence type="predicted"/>
<dbReference type="SUPFAM" id="SSF89447">
    <property type="entry name" value="AbrB/MazE/MraZ-like"/>
    <property type="match status" value="1"/>
</dbReference>
<dbReference type="PANTHER" id="PTHR40516:SF1">
    <property type="entry name" value="ANTITOXIN CHPS-RELATED"/>
    <property type="match status" value="1"/>
</dbReference>
<evidence type="ECO:0000259" key="1">
    <source>
        <dbReference type="SMART" id="SM00966"/>
    </source>
</evidence>
<dbReference type="InterPro" id="IPR037914">
    <property type="entry name" value="SpoVT-AbrB_sf"/>
</dbReference>
<gene>
    <name evidence="2" type="ORF">IQ217_07135</name>
</gene>
<dbReference type="SMART" id="SM00966">
    <property type="entry name" value="SpoVT_AbrB"/>
    <property type="match status" value="1"/>
</dbReference>
<keyword evidence="3" id="KW-1185">Reference proteome</keyword>
<comment type="caution">
    <text evidence="2">The sequence shown here is derived from an EMBL/GenBank/DDBJ whole genome shotgun (WGS) entry which is preliminary data.</text>
</comment>
<accession>A0ABR9VQK4</accession>
<dbReference type="EMBL" id="JADEVV010000015">
    <property type="protein sequence ID" value="MBE9253630.1"/>
    <property type="molecule type" value="Genomic_DNA"/>
</dbReference>
<organism evidence="2 3">
    <name type="scientific">Synechocystis salina LEGE 00031</name>
    <dbReference type="NCBI Taxonomy" id="1828736"/>
    <lineage>
        <taxon>Bacteria</taxon>
        <taxon>Bacillati</taxon>
        <taxon>Cyanobacteriota</taxon>
        <taxon>Cyanophyceae</taxon>
        <taxon>Synechococcales</taxon>
        <taxon>Merismopediaceae</taxon>
        <taxon>Synechocystis</taxon>
    </lineage>
</organism>
<name>A0ABR9VQK4_9SYNC</name>
<dbReference type="RefSeq" id="WP_190596951.1">
    <property type="nucleotide sequence ID" value="NZ_JADEVV010000015.1"/>
</dbReference>
<keyword evidence="2" id="KW-0238">DNA-binding</keyword>
<dbReference type="GO" id="GO:0003677">
    <property type="term" value="F:DNA binding"/>
    <property type="evidence" value="ECO:0007669"/>
    <property type="project" value="UniProtKB-KW"/>
</dbReference>
<dbReference type="Gene3D" id="2.10.260.10">
    <property type="match status" value="1"/>
</dbReference>
<dbReference type="PANTHER" id="PTHR40516">
    <property type="entry name" value="ANTITOXIN CHPS-RELATED"/>
    <property type="match status" value="1"/>
</dbReference>
<evidence type="ECO:0000313" key="3">
    <source>
        <dbReference type="Proteomes" id="UP000658720"/>
    </source>
</evidence>
<dbReference type="InterPro" id="IPR007159">
    <property type="entry name" value="SpoVT-AbrB_dom"/>
</dbReference>
<sequence length="80" mass="8991">MITQRITKWGNSLGIRLPQSIVQQFGWKEGEQVAITAKDEQVILSLARPKYSLAELLDGAQPENQHAEVDWGNAQGEESW</sequence>
<dbReference type="Proteomes" id="UP000658720">
    <property type="component" value="Unassembled WGS sequence"/>
</dbReference>
<evidence type="ECO:0000313" key="2">
    <source>
        <dbReference type="EMBL" id="MBE9253630.1"/>
    </source>
</evidence>
<protein>
    <submittedName>
        <fullName evidence="2">AbrB/MazE/SpoVT family DNA-binding domain-containing protein</fullName>
    </submittedName>
</protein>